<organism evidence="1">
    <name type="scientific">freshwater metagenome</name>
    <dbReference type="NCBI Taxonomy" id="449393"/>
    <lineage>
        <taxon>unclassified sequences</taxon>
        <taxon>metagenomes</taxon>
        <taxon>ecological metagenomes</taxon>
    </lineage>
</organism>
<proteinExistence type="predicted"/>
<accession>A0A6J7HAH6</accession>
<sequence>MDDERRSYESRVGRIAGVLGVAGDDPRPGCVTIRTVAGHGDRIRAAAAAIAPAGIEVHVLEDDLVTSVPALPPPDPERLLRTASARRAAAVPDRPVGEGAATGRSLRCDFAPCGHGPPGDDLGLRPGDPCRRKIRVPDGWMSCPGRYGVERPPRGGWAARARARLRGRRPAG</sequence>
<name>A0A6J7HAH6_9ZZZZ</name>
<reference evidence="1" key="1">
    <citation type="submission" date="2020-05" db="EMBL/GenBank/DDBJ databases">
        <authorList>
            <person name="Chiriac C."/>
            <person name="Salcher M."/>
            <person name="Ghai R."/>
            <person name="Kavagutti S V."/>
        </authorList>
    </citation>
    <scope>NUCLEOTIDE SEQUENCE</scope>
</reference>
<evidence type="ECO:0000313" key="1">
    <source>
        <dbReference type="EMBL" id="CAB4913555.1"/>
    </source>
</evidence>
<dbReference type="AlphaFoldDB" id="A0A6J7HAH6"/>
<gene>
    <name evidence="1" type="ORF">UFOPK3564_01416</name>
</gene>
<protein>
    <submittedName>
        <fullName evidence="1">Unannotated protein</fullName>
    </submittedName>
</protein>
<dbReference type="EMBL" id="CAFBMK010000069">
    <property type="protein sequence ID" value="CAB4913555.1"/>
    <property type="molecule type" value="Genomic_DNA"/>
</dbReference>